<evidence type="ECO:0000313" key="2">
    <source>
        <dbReference type="EMBL" id="MCD8742024.1"/>
    </source>
</evidence>
<sequence length="53" mass="5843">MRKFSMLAFMLAIMSLSSCQVIGDIFKAGVYVGIIIVILVVAIIIWIIRKISG</sequence>
<gene>
    <name evidence="2" type="ORF">LT679_15525</name>
</gene>
<protein>
    <recommendedName>
        <fullName evidence="4">Phosphatidate cytidylyltransferase</fullName>
    </recommendedName>
</protein>
<accession>A0ABS8U4J3</accession>
<dbReference type="RefSeq" id="WP_232178540.1">
    <property type="nucleotide sequence ID" value="NZ_JAJPWV010000005.1"/>
</dbReference>
<dbReference type="EMBL" id="JAJPWV010000005">
    <property type="protein sequence ID" value="MCD8742024.1"/>
    <property type="molecule type" value="Genomic_DNA"/>
</dbReference>
<comment type="caution">
    <text evidence="2">The sequence shown here is derived from an EMBL/GenBank/DDBJ whole genome shotgun (WGS) entry which is preliminary data.</text>
</comment>
<keyword evidence="1" id="KW-0472">Membrane</keyword>
<organism evidence="2 3">
    <name type="scientific">Mucilaginibacter roseus</name>
    <dbReference type="NCBI Taxonomy" id="1528868"/>
    <lineage>
        <taxon>Bacteria</taxon>
        <taxon>Pseudomonadati</taxon>
        <taxon>Bacteroidota</taxon>
        <taxon>Sphingobacteriia</taxon>
        <taxon>Sphingobacteriales</taxon>
        <taxon>Sphingobacteriaceae</taxon>
        <taxon>Mucilaginibacter</taxon>
    </lineage>
</organism>
<keyword evidence="3" id="KW-1185">Reference proteome</keyword>
<dbReference type="PROSITE" id="PS51257">
    <property type="entry name" value="PROKAR_LIPOPROTEIN"/>
    <property type="match status" value="1"/>
</dbReference>
<reference evidence="2 3" key="1">
    <citation type="submission" date="2021-12" db="EMBL/GenBank/DDBJ databases">
        <title>Mucilaginibacter roseus genome.</title>
        <authorList>
            <person name="Ferreira J.R."/>
            <person name="Newman J.D."/>
        </authorList>
    </citation>
    <scope>NUCLEOTIDE SEQUENCE [LARGE SCALE GENOMIC DNA]</scope>
    <source>
        <strain evidence="2 3">LMG 28454</strain>
    </source>
</reference>
<keyword evidence="1" id="KW-0812">Transmembrane</keyword>
<evidence type="ECO:0000256" key="1">
    <source>
        <dbReference type="SAM" id="Phobius"/>
    </source>
</evidence>
<evidence type="ECO:0008006" key="4">
    <source>
        <dbReference type="Google" id="ProtNLM"/>
    </source>
</evidence>
<dbReference type="Proteomes" id="UP001199919">
    <property type="component" value="Unassembled WGS sequence"/>
</dbReference>
<keyword evidence="1" id="KW-1133">Transmembrane helix</keyword>
<name>A0ABS8U4J3_9SPHI</name>
<proteinExistence type="predicted"/>
<feature type="transmembrane region" description="Helical" evidence="1">
    <location>
        <begin position="29"/>
        <end position="48"/>
    </location>
</feature>
<evidence type="ECO:0000313" key="3">
    <source>
        <dbReference type="Proteomes" id="UP001199919"/>
    </source>
</evidence>